<proteinExistence type="predicted"/>
<evidence type="ECO:0008006" key="9">
    <source>
        <dbReference type="Google" id="ProtNLM"/>
    </source>
</evidence>
<evidence type="ECO:0000313" key="8">
    <source>
        <dbReference type="Proteomes" id="UP001465976"/>
    </source>
</evidence>
<dbReference type="EMBL" id="JBAHYK010002930">
    <property type="protein sequence ID" value="KAL0564197.1"/>
    <property type="molecule type" value="Genomic_DNA"/>
</dbReference>
<evidence type="ECO:0000256" key="4">
    <source>
        <dbReference type="SAM" id="MobiDB-lite"/>
    </source>
</evidence>
<reference evidence="7 8" key="1">
    <citation type="submission" date="2024-02" db="EMBL/GenBank/DDBJ databases">
        <title>A draft genome for the cacao thread blight pathogen Marasmius crinis-equi.</title>
        <authorList>
            <person name="Cohen S.P."/>
            <person name="Baruah I.K."/>
            <person name="Amoako-Attah I."/>
            <person name="Bukari Y."/>
            <person name="Meinhardt L.W."/>
            <person name="Bailey B.A."/>
        </authorList>
    </citation>
    <scope>NUCLEOTIDE SEQUENCE [LARGE SCALE GENOMIC DNA]</scope>
    <source>
        <strain evidence="7 8">GH-76</strain>
    </source>
</reference>
<evidence type="ECO:0000313" key="7">
    <source>
        <dbReference type="EMBL" id="KAL0564197.1"/>
    </source>
</evidence>
<dbReference type="InterPro" id="IPR048866">
    <property type="entry name" value="ORC5_lid"/>
</dbReference>
<dbReference type="InterPro" id="IPR020796">
    <property type="entry name" value="ORC5"/>
</dbReference>
<gene>
    <name evidence="7" type="ORF">V5O48_017857</name>
</gene>
<comment type="caution">
    <text evidence="7">The sequence shown here is derived from an EMBL/GenBank/DDBJ whole genome shotgun (WGS) entry which is preliminary data.</text>
</comment>
<evidence type="ECO:0000259" key="5">
    <source>
        <dbReference type="Pfam" id="PF14630"/>
    </source>
</evidence>
<dbReference type="InterPro" id="IPR047088">
    <property type="entry name" value="ORC5_C"/>
</dbReference>
<keyword evidence="3" id="KW-0539">Nucleus</keyword>
<name>A0ABR3EMS7_9AGAR</name>
<evidence type="ECO:0000256" key="2">
    <source>
        <dbReference type="ARBA" id="ARBA00022705"/>
    </source>
</evidence>
<dbReference type="PANTHER" id="PTHR12705">
    <property type="entry name" value="ORIGIN RECOGNITION COMPLEX SUBUNIT 5"/>
    <property type="match status" value="1"/>
</dbReference>
<evidence type="ECO:0000256" key="3">
    <source>
        <dbReference type="ARBA" id="ARBA00023242"/>
    </source>
</evidence>
<dbReference type="Pfam" id="PF21639">
    <property type="entry name" value="ORC5_lid"/>
    <property type="match status" value="1"/>
</dbReference>
<comment type="subcellular location">
    <subcellularLocation>
        <location evidence="1">Nucleus</location>
    </subcellularLocation>
</comment>
<evidence type="ECO:0000256" key="1">
    <source>
        <dbReference type="ARBA" id="ARBA00004123"/>
    </source>
</evidence>
<keyword evidence="2" id="KW-0235">DNA replication</keyword>
<dbReference type="Pfam" id="PF14630">
    <property type="entry name" value="ORC5_C"/>
    <property type="match status" value="1"/>
</dbReference>
<accession>A0ABR3EMS7</accession>
<keyword evidence="8" id="KW-1185">Reference proteome</keyword>
<organism evidence="7 8">
    <name type="scientific">Marasmius crinis-equi</name>
    <dbReference type="NCBI Taxonomy" id="585013"/>
    <lineage>
        <taxon>Eukaryota</taxon>
        <taxon>Fungi</taxon>
        <taxon>Dikarya</taxon>
        <taxon>Basidiomycota</taxon>
        <taxon>Agaricomycotina</taxon>
        <taxon>Agaricomycetes</taxon>
        <taxon>Agaricomycetidae</taxon>
        <taxon>Agaricales</taxon>
        <taxon>Marasmiineae</taxon>
        <taxon>Marasmiaceae</taxon>
        <taxon>Marasmius</taxon>
    </lineage>
</organism>
<feature type="domain" description="Origin recognition complex subunit 5 C-terminal" evidence="5">
    <location>
        <begin position="371"/>
        <end position="531"/>
    </location>
</feature>
<protein>
    <recommendedName>
        <fullName evidence="9">Origin recognition complex subunit 5</fullName>
    </recommendedName>
</protein>
<feature type="region of interest" description="Disordered" evidence="4">
    <location>
        <begin position="333"/>
        <end position="367"/>
    </location>
</feature>
<sequence length="535" mass="59773">MLNAEHIQLVLDLLCLGPSSFIYINDITCPNITSSHLASALAERSKDSDLHVHHVFVDGVACFSSRILFDTVINGLLDWIPSWNEGCSNWSADDRQERYNESLDGFIHGIRAVSSHLQREHEDGEVKLVLIVKKPERLKDRLPEVIVPLTRLAETSQVDVSVVFISETRWEEVRPPLGAALDPFYVDIPAPTKEATVQHICSNFISSSEDDTSHSESEIHAYSPHLEPLYHHFISVLYDSCNPTIKDPQELQYIASARWPGFIKPILDEYERSREDGESFNLPSEDVRMRLTRAFKPSFIGAMEDLHPRTFSAADWCKVNVPEDDIMEKMYRTPGLTSPSRRGLDELDNDLNGVVNTKGKGRAKEGGIDSLPRQSKFILVASYIASSNPAKTDLRMFGRGVDEKKRKRRVQTNRATTKVNTGPVKIPQPLAGPSPFPLDRMLAILGALLEDNDVDTRIPASEYTIAGEYTDMEIGRVGTYAAVIELTTLRLLHRTTATDKVDGPPMFKCAISNDIATSLAKQLGVGLNELLWDPV</sequence>
<feature type="domain" description="ORC5 lid" evidence="6">
    <location>
        <begin position="230"/>
        <end position="269"/>
    </location>
</feature>
<dbReference type="Proteomes" id="UP001465976">
    <property type="component" value="Unassembled WGS sequence"/>
</dbReference>
<evidence type="ECO:0000259" key="6">
    <source>
        <dbReference type="Pfam" id="PF21639"/>
    </source>
</evidence>
<dbReference type="PANTHER" id="PTHR12705:SF0">
    <property type="entry name" value="ORIGIN RECOGNITION COMPLEX SUBUNIT 5"/>
    <property type="match status" value="1"/>
</dbReference>